<dbReference type="AlphaFoldDB" id="A0AAF0QC88"/>
<evidence type="ECO:0000313" key="2">
    <source>
        <dbReference type="Proteomes" id="UP001234989"/>
    </source>
</evidence>
<evidence type="ECO:0000313" key="1">
    <source>
        <dbReference type="EMBL" id="WMV20473.1"/>
    </source>
</evidence>
<dbReference type="EMBL" id="CP133614">
    <property type="protein sequence ID" value="WMV20473.1"/>
    <property type="molecule type" value="Genomic_DNA"/>
</dbReference>
<name>A0AAF0QC88_SOLVR</name>
<dbReference type="Proteomes" id="UP001234989">
    <property type="component" value="Chromosome 3"/>
</dbReference>
<reference evidence="1" key="1">
    <citation type="submission" date="2023-08" db="EMBL/GenBank/DDBJ databases">
        <title>A de novo genome assembly of Solanum verrucosum Schlechtendal, a Mexican diploid species geographically isolated from the other diploid A-genome species in potato relatives.</title>
        <authorList>
            <person name="Hosaka K."/>
        </authorList>
    </citation>
    <scope>NUCLEOTIDE SEQUENCE</scope>
    <source>
        <tissue evidence="1">Young leaves</tissue>
    </source>
</reference>
<organism evidence="1 2">
    <name type="scientific">Solanum verrucosum</name>
    <dbReference type="NCBI Taxonomy" id="315347"/>
    <lineage>
        <taxon>Eukaryota</taxon>
        <taxon>Viridiplantae</taxon>
        <taxon>Streptophyta</taxon>
        <taxon>Embryophyta</taxon>
        <taxon>Tracheophyta</taxon>
        <taxon>Spermatophyta</taxon>
        <taxon>Magnoliopsida</taxon>
        <taxon>eudicotyledons</taxon>
        <taxon>Gunneridae</taxon>
        <taxon>Pentapetalae</taxon>
        <taxon>asterids</taxon>
        <taxon>lamiids</taxon>
        <taxon>Solanales</taxon>
        <taxon>Solanaceae</taxon>
        <taxon>Solanoideae</taxon>
        <taxon>Solaneae</taxon>
        <taxon>Solanum</taxon>
    </lineage>
</organism>
<proteinExistence type="predicted"/>
<accession>A0AAF0QC88</accession>
<sequence>MHSGRWDNDNCYVDYTIEGVIFKESSSYKELYNVIAMQLVLIQM</sequence>
<gene>
    <name evidence="1" type="ORF">MTR67_013858</name>
</gene>
<protein>
    <submittedName>
        <fullName evidence="1">Uncharacterized protein</fullName>
    </submittedName>
</protein>
<keyword evidence="2" id="KW-1185">Reference proteome</keyword>